<comment type="caution">
    <text evidence="7">The sequence shown here is derived from an EMBL/GenBank/DDBJ whole genome shotgun (WGS) entry which is preliminary data.</text>
</comment>
<dbReference type="FunFam" id="3.30.160.60:FF:002343">
    <property type="entry name" value="Zinc finger protein 33A"/>
    <property type="match status" value="1"/>
</dbReference>
<feature type="compositionally biased region" description="Polar residues" evidence="5">
    <location>
        <begin position="235"/>
        <end position="248"/>
    </location>
</feature>
<name>A0A9P6UPV9_9FUNG</name>
<organism evidence="7 8">
    <name type="scientific">Dissophora globulifera</name>
    <dbReference type="NCBI Taxonomy" id="979702"/>
    <lineage>
        <taxon>Eukaryota</taxon>
        <taxon>Fungi</taxon>
        <taxon>Fungi incertae sedis</taxon>
        <taxon>Mucoromycota</taxon>
        <taxon>Mortierellomycotina</taxon>
        <taxon>Mortierellomycetes</taxon>
        <taxon>Mortierellales</taxon>
        <taxon>Mortierellaceae</taxon>
        <taxon>Dissophora</taxon>
    </lineage>
</organism>
<dbReference type="GO" id="GO:0000981">
    <property type="term" value="F:DNA-binding transcription factor activity, RNA polymerase II-specific"/>
    <property type="evidence" value="ECO:0007669"/>
    <property type="project" value="TreeGrafter"/>
</dbReference>
<feature type="domain" description="C2H2-type" evidence="6">
    <location>
        <begin position="101"/>
        <end position="131"/>
    </location>
</feature>
<feature type="compositionally biased region" description="Low complexity" evidence="5">
    <location>
        <begin position="29"/>
        <end position="39"/>
    </location>
</feature>
<reference evidence="7" key="1">
    <citation type="journal article" date="2020" name="Fungal Divers.">
        <title>Resolving the Mortierellaceae phylogeny through synthesis of multi-gene phylogenetics and phylogenomics.</title>
        <authorList>
            <person name="Vandepol N."/>
            <person name="Liber J."/>
            <person name="Desiro A."/>
            <person name="Na H."/>
            <person name="Kennedy M."/>
            <person name="Barry K."/>
            <person name="Grigoriev I.V."/>
            <person name="Miller A.N."/>
            <person name="O'Donnell K."/>
            <person name="Stajich J.E."/>
            <person name="Bonito G."/>
        </authorList>
    </citation>
    <scope>NUCLEOTIDE SEQUENCE</scope>
    <source>
        <strain evidence="7">REB-010B</strain>
    </source>
</reference>
<feature type="compositionally biased region" description="Low complexity" evidence="5">
    <location>
        <begin position="468"/>
        <end position="487"/>
    </location>
</feature>
<feature type="region of interest" description="Disordered" evidence="5">
    <location>
        <begin position="392"/>
        <end position="427"/>
    </location>
</feature>
<evidence type="ECO:0000256" key="5">
    <source>
        <dbReference type="SAM" id="MobiDB-lite"/>
    </source>
</evidence>
<feature type="compositionally biased region" description="Basic and acidic residues" evidence="5">
    <location>
        <begin position="561"/>
        <end position="571"/>
    </location>
</feature>
<feature type="region of interest" description="Disordered" evidence="5">
    <location>
        <begin position="561"/>
        <end position="583"/>
    </location>
</feature>
<dbReference type="OrthoDB" id="10018191at2759"/>
<dbReference type="GO" id="GO:0008270">
    <property type="term" value="F:zinc ion binding"/>
    <property type="evidence" value="ECO:0007669"/>
    <property type="project" value="UniProtKB-KW"/>
</dbReference>
<evidence type="ECO:0000256" key="2">
    <source>
        <dbReference type="ARBA" id="ARBA00022771"/>
    </source>
</evidence>
<dbReference type="Proteomes" id="UP000738325">
    <property type="component" value="Unassembled WGS sequence"/>
</dbReference>
<sequence length="641" mass="70519">MDLHYHYSVPAPTTYYTQQSQPPPPPQRLPTTYDHCYGYDGHDDHYRRNDHDVHHTLSGSKQTSPSPFSHGHPTNDSSNSNNDSDATNESQATKTHKGKVFQCTGFGDCRMVFTRSEHLARHARKHTGEKPFQCVVEGCTRMFSRFDNMVQHTQTHTKGAHRESTEGIANKIAIESRRKSEAGLLGGSTLRRASSIKSLKSKRGSFSSGSGSESPQKGRHERMASMPMLNMTAVNSATGTKRSSTPSLASPVTPVTPMPSSPLSPIKQTRPRSKTLTKETGGGRIRKRQSSIRRRRGSLESSVPHAVGESWYASKLHHRPSLDFGLDQHRFFTGMNHRHDVNPLDSTTATSQQLSPLSYYPTNQQQQQHQQQQSGHAAAFHEQSMFSRLRHPLSPELSPHSDDIDSDDGGISSNHHHQHPPPADDYAEALQGVDPALDNCTLPPLRTSSFVPEIKPRLPSISYGRLRSQSINSGSSGSSGNSHSNGSTDHLFAEPYPLLARHQTRRLSLVDLNAPIQQAQQATNHSLVQPHTGQTPGGVDVSEDEVKALEAFGQLWSQGRDVEMSSGERRSAATAAGMKGSRMKTEFVTDSPHMESTVVAGAPARENAPVPGPDFGRRPMIPAYGDDRTFYRAESSAMYID</sequence>
<dbReference type="Pfam" id="PF00096">
    <property type="entry name" value="zf-C2H2"/>
    <property type="match status" value="1"/>
</dbReference>
<keyword evidence="8" id="KW-1185">Reference proteome</keyword>
<dbReference type="InterPro" id="IPR013087">
    <property type="entry name" value="Znf_C2H2_type"/>
</dbReference>
<dbReference type="Gene3D" id="3.30.160.60">
    <property type="entry name" value="Classic Zinc Finger"/>
    <property type="match status" value="2"/>
</dbReference>
<keyword evidence="3" id="KW-0862">Zinc</keyword>
<dbReference type="SMART" id="SM00355">
    <property type="entry name" value="ZnF_C2H2"/>
    <property type="match status" value="2"/>
</dbReference>
<dbReference type="PANTHER" id="PTHR23235">
    <property type="entry name" value="KRUEPPEL-LIKE TRANSCRIPTION FACTOR"/>
    <property type="match status" value="1"/>
</dbReference>
<gene>
    <name evidence="7" type="ORF">BGZ99_008145</name>
</gene>
<feature type="region of interest" description="Disordered" evidence="5">
    <location>
        <begin position="360"/>
        <end position="380"/>
    </location>
</feature>
<dbReference type="PROSITE" id="PS50157">
    <property type="entry name" value="ZINC_FINGER_C2H2_2"/>
    <property type="match status" value="2"/>
</dbReference>
<evidence type="ECO:0000256" key="1">
    <source>
        <dbReference type="ARBA" id="ARBA00022723"/>
    </source>
</evidence>
<dbReference type="InterPro" id="IPR036236">
    <property type="entry name" value="Znf_C2H2_sf"/>
</dbReference>
<feature type="compositionally biased region" description="Low complexity" evidence="5">
    <location>
        <begin position="204"/>
        <end position="215"/>
    </location>
</feature>
<keyword evidence="1" id="KW-0479">Metal-binding</keyword>
<proteinExistence type="predicted"/>
<keyword evidence="2 4" id="KW-0863">Zinc-finger</keyword>
<feature type="compositionally biased region" description="Basic residues" evidence="5">
    <location>
        <begin position="284"/>
        <end position="296"/>
    </location>
</feature>
<evidence type="ECO:0000313" key="8">
    <source>
        <dbReference type="Proteomes" id="UP000738325"/>
    </source>
</evidence>
<dbReference type="PROSITE" id="PS00028">
    <property type="entry name" value="ZINC_FINGER_C2H2_1"/>
    <property type="match status" value="1"/>
</dbReference>
<protein>
    <recommendedName>
        <fullName evidence="6">C2H2-type domain-containing protein</fullName>
    </recommendedName>
</protein>
<feature type="compositionally biased region" description="Low complexity" evidence="5">
    <location>
        <begin position="10"/>
        <end position="20"/>
    </location>
</feature>
<dbReference type="SUPFAM" id="SSF57667">
    <property type="entry name" value="beta-beta-alpha zinc fingers"/>
    <property type="match status" value="1"/>
</dbReference>
<feature type="compositionally biased region" description="Polar residues" evidence="5">
    <location>
        <begin position="57"/>
        <end position="67"/>
    </location>
</feature>
<evidence type="ECO:0000313" key="7">
    <source>
        <dbReference type="EMBL" id="KAG0314412.1"/>
    </source>
</evidence>
<evidence type="ECO:0000256" key="4">
    <source>
        <dbReference type="PROSITE-ProRule" id="PRU00042"/>
    </source>
</evidence>
<feature type="region of interest" description="Disordered" evidence="5">
    <location>
        <begin position="235"/>
        <end position="303"/>
    </location>
</feature>
<feature type="compositionally biased region" description="Basic and acidic residues" evidence="5">
    <location>
        <begin position="40"/>
        <end position="55"/>
    </location>
</feature>
<accession>A0A9P6UPV9</accession>
<dbReference type="GO" id="GO:0000978">
    <property type="term" value="F:RNA polymerase II cis-regulatory region sequence-specific DNA binding"/>
    <property type="evidence" value="ECO:0007669"/>
    <property type="project" value="TreeGrafter"/>
</dbReference>
<dbReference type="EMBL" id="JAAAIP010000614">
    <property type="protein sequence ID" value="KAG0314412.1"/>
    <property type="molecule type" value="Genomic_DNA"/>
</dbReference>
<feature type="region of interest" description="Disordered" evidence="5">
    <location>
        <begin position="9"/>
        <end position="96"/>
    </location>
</feature>
<feature type="region of interest" description="Disordered" evidence="5">
    <location>
        <begin position="195"/>
        <end position="220"/>
    </location>
</feature>
<dbReference type="AlphaFoldDB" id="A0A9P6UPV9"/>
<evidence type="ECO:0000259" key="6">
    <source>
        <dbReference type="PROSITE" id="PS50157"/>
    </source>
</evidence>
<feature type="compositionally biased region" description="Low complexity" evidence="5">
    <location>
        <begin position="364"/>
        <end position="373"/>
    </location>
</feature>
<evidence type="ECO:0000256" key="3">
    <source>
        <dbReference type="ARBA" id="ARBA00022833"/>
    </source>
</evidence>
<feature type="domain" description="C2H2-type" evidence="6">
    <location>
        <begin position="132"/>
        <end position="157"/>
    </location>
</feature>
<dbReference type="PANTHER" id="PTHR23235:SF127">
    <property type="entry name" value="TRANSCRIPTION FACTOR, PUTATIVE (AFU_ORTHOLOGUE AFUA_3G09820)-RELATED"/>
    <property type="match status" value="1"/>
</dbReference>
<feature type="compositionally biased region" description="Low complexity" evidence="5">
    <location>
        <begin position="75"/>
        <end position="85"/>
    </location>
</feature>
<feature type="region of interest" description="Disordered" evidence="5">
    <location>
        <begin position="461"/>
        <end position="490"/>
    </location>
</feature>